<keyword evidence="2" id="KW-1185">Reference proteome</keyword>
<sequence>MYSRLVEMPFGKLCITSTSPDYLGSSVLGHASYNRKFSDSLFTLKINTGDGDGDGVASYRQEMLRRGIYLGHHHGMSVKMKSEKDTLSISLHYESPDGYNKIIWTYAMKYVFTIMALRYDALHLKATTLIKEGRAILLLGRGKSGKTTLASYLAQVGFNHVGNTHAMIKDEQVWAINSWKRIRRSDGNETYELCDNVGIANGKLVNIYVVDFNREGNFHCSELDFDMAFSFLLYFGGATGNYDLKEDLFDYNMTESFSKRMSFLVKEISLIRQLLRNNKIYYLSADIQNPDCANVVGQYFQSRIYS</sequence>
<proteinExistence type="predicted"/>
<dbReference type="RefSeq" id="WP_375521013.1">
    <property type="nucleotide sequence ID" value="NZ_JBHIRY010000015.1"/>
</dbReference>
<accession>A0ABV5C6F2</accession>
<protein>
    <submittedName>
        <fullName evidence="1">Uncharacterized protein</fullName>
    </submittedName>
</protein>
<evidence type="ECO:0000313" key="2">
    <source>
        <dbReference type="Proteomes" id="UP001580430"/>
    </source>
</evidence>
<name>A0ABV5C6F2_9BACL</name>
<gene>
    <name evidence="1" type="ORF">ACE5LO_15995</name>
</gene>
<comment type="caution">
    <text evidence="1">The sequence shown here is derived from an EMBL/GenBank/DDBJ whole genome shotgun (WGS) entry which is preliminary data.</text>
</comment>
<dbReference type="EMBL" id="JBHIRY010000015">
    <property type="protein sequence ID" value="MFB5761892.1"/>
    <property type="molecule type" value="Genomic_DNA"/>
</dbReference>
<dbReference type="Proteomes" id="UP001580430">
    <property type="component" value="Unassembled WGS sequence"/>
</dbReference>
<organism evidence="1 2">
    <name type="scientific">Paenibacillus medicaginis</name>
    <dbReference type="NCBI Taxonomy" id="1470560"/>
    <lineage>
        <taxon>Bacteria</taxon>
        <taxon>Bacillati</taxon>
        <taxon>Bacillota</taxon>
        <taxon>Bacilli</taxon>
        <taxon>Bacillales</taxon>
        <taxon>Paenibacillaceae</taxon>
        <taxon>Paenibacillus</taxon>
    </lineage>
</organism>
<reference evidence="1 2" key="1">
    <citation type="submission" date="2024-09" db="EMBL/GenBank/DDBJ databases">
        <title>Paenibacillus zeirhizospherea sp. nov., isolated from surface of the maize (Zea mays) roots in a horticulture field, Hungary.</title>
        <authorList>
            <person name="Marton D."/>
            <person name="Farkas M."/>
            <person name="Bedics A."/>
            <person name="Toth E."/>
            <person name="Tancsics A."/>
            <person name="Boka K."/>
            <person name="Marati G."/>
            <person name="Kriszt B."/>
            <person name="Cserhati M."/>
        </authorList>
    </citation>
    <scope>NUCLEOTIDE SEQUENCE [LARGE SCALE GENOMIC DNA]</scope>
    <source>
        <strain evidence="1 2">JCM 18446</strain>
    </source>
</reference>
<evidence type="ECO:0000313" key="1">
    <source>
        <dbReference type="EMBL" id="MFB5761892.1"/>
    </source>
</evidence>